<evidence type="ECO:0008006" key="4">
    <source>
        <dbReference type="Google" id="ProtNLM"/>
    </source>
</evidence>
<reference evidence="2 3" key="1">
    <citation type="submission" date="2020-06" db="EMBL/GenBank/DDBJ databases">
        <title>Nonomuraea sp. SMC257, a novel actinomycete isolated from soil.</title>
        <authorList>
            <person name="Chanama M."/>
        </authorList>
    </citation>
    <scope>NUCLEOTIDE SEQUENCE [LARGE SCALE GENOMIC DNA]</scope>
    <source>
        <strain evidence="2 3">SMC257</strain>
    </source>
</reference>
<feature type="transmembrane region" description="Helical" evidence="1">
    <location>
        <begin position="50"/>
        <end position="72"/>
    </location>
</feature>
<dbReference type="Proteomes" id="UP000586042">
    <property type="component" value="Unassembled WGS sequence"/>
</dbReference>
<accession>A0A7Y6IH11</accession>
<dbReference type="InterPro" id="IPR045924">
    <property type="entry name" value="DUF6343"/>
</dbReference>
<evidence type="ECO:0000256" key="1">
    <source>
        <dbReference type="SAM" id="Phobius"/>
    </source>
</evidence>
<name>A0A7Y6IH11_9ACTN</name>
<keyword evidence="1" id="KW-0472">Membrane</keyword>
<evidence type="ECO:0000313" key="2">
    <source>
        <dbReference type="EMBL" id="NUW36714.1"/>
    </source>
</evidence>
<feature type="transmembrane region" description="Helical" evidence="1">
    <location>
        <begin position="23"/>
        <end position="44"/>
    </location>
</feature>
<dbReference type="AlphaFoldDB" id="A0A7Y6IH11"/>
<gene>
    <name evidence="2" type="ORF">HTZ77_35700</name>
</gene>
<dbReference type="EMBL" id="JABWGN010000016">
    <property type="protein sequence ID" value="NUW36714.1"/>
    <property type="molecule type" value="Genomic_DNA"/>
</dbReference>
<protein>
    <recommendedName>
        <fullName evidence="4">DUF2530 domain-containing protein</fullName>
    </recommendedName>
</protein>
<proteinExistence type="predicted"/>
<organism evidence="2 3">
    <name type="scientific">Nonomuraea montanisoli</name>
    <dbReference type="NCBI Taxonomy" id="2741721"/>
    <lineage>
        <taxon>Bacteria</taxon>
        <taxon>Bacillati</taxon>
        <taxon>Actinomycetota</taxon>
        <taxon>Actinomycetes</taxon>
        <taxon>Streptosporangiales</taxon>
        <taxon>Streptosporangiaceae</taxon>
        <taxon>Nonomuraea</taxon>
    </lineage>
</organism>
<evidence type="ECO:0000313" key="3">
    <source>
        <dbReference type="Proteomes" id="UP000586042"/>
    </source>
</evidence>
<keyword evidence="1" id="KW-0812">Transmembrane</keyword>
<dbReference type="RefSeq" id="WP_175594156.1">
    <property type="nucleotide sequence ID" value="NZ_JABWGN010000016.1"/>
</dbReference>
<comment type="caution">
    <text evidence="2">The sequence shown here is derived from an EMBL/GenBank/DDBJ whole genome shotgun (WGS) entry which is preliminary data.</text>
</comment>
<keyword evidence="1" id="KW-1133">Transmembrane helix</keyword>
<keyword evidence="3" id="KW-1185">Reference proteome</keyword>
<dbReference type="Pfam" id="PF19870">
    <property type="entry name" value="DUF6343"/>
    <property type="match status" value="1"/>
</dbReference>
<sequence length="81" mass="8556">MWLRDRSGTEPASARSPLRARRALSTVALVAGVTAAVFFAFSAMSTGAEVWAWEAAIGAVVAIIAAIDLAVVRRRRGQSGR</sequence>